<sequence>MLPMKDFFRSDEIVNLTEEIVYNELQALIGRAEIEFCQCDKCLFDIVCVVLNKIPSLYSSSIADRTYPSAEFKAEYDRLKLLAAEEIPRAIEQIKDRLHH</sequence>
<dbReference type="Pfam" id="PF10719">
    <property type="entry name" value="ComFB"/>
    <property type="match status" value="1"/>
</dbReference>
<name>C6BRV9_MARSD</name>
<dbReference type="AlphaFoldDB" id="C6BRV9"/>
<keyword evidence="2" id="KW-1185">Reference proteome</keyword>
<dbReference type="eggNOG" id="ENOG5031813">
    <property type="taxonomic scope" value="Bacteria"/>
</dbReference>
<organism evidence="1 2">
    <name type="scientific">Maridesulfovibrio salexigens (strain ATCC 14822 / DSM 2638 / NCIMB 8403 / VKM B-1763)</name>
    <name type="common">Desulfovibrio salexigens</name>
    <dbReference type="NCBI Taxonomy" id="526222"/>
    <lineage>
        <taxon>Bacteria</taxon>
        <taxon>Pseudomonadati</taxon>
        <taxon>Thermodesulfobacteriota</taxon>
        <taxon>Desulfovibrionia</taxon>
        <taxon>Desulfovibrionales</taxon>
        <taxon>Desulfovibrionaceae</taxon>
        <taxon>Maridesulfovibrio</taxon>
    </lineage>
</organism>
<dbReference type="RefSeq" id="WP_015853158.1">
    <property type="nucleotide sequence ID" value="NC_012881.1"/>
</dbReference>
<evidence type="ECO:0000313" key="2">
    <source>
        <dbReference type="Proteomes" id="UP000002601"/>
    </source>
</evidence>
<reference evidence="1 2" key="1">
    <citation type="submission" date="2009-06" db="EMBL/GenBank/DDBJ databases">
        <title>Complete sequence of Desulfovibrio salexigens DSM 2638.</title>
        <authorList>
            <consortium name="US DOE Joint Genome Institute"/>
            <person name="Lucas S."/>
            <person name="Copeland A."/>
            <person name="Lapidus A."/>
            <person name="Glavina del Rio T."/>
            <person name="Tice H."/>
            <person name="Bruce D."/>
            <person name="Goodwin L."/>
            <person name="Pitluck S."/>
            <person name="Munk A.C."/>
            <person name="Brettin T."/>
            <person name="Detter J.C."/>
            <person name="Han C."/>
            <person name="Tapia R."/>
            <person name="Larimer F."/>
            <person name="Land M."/>
            <person name="Hauser L."/>
            <person name="Kyrpides N."/>
            <person name="Anderson I."/>
            <person name="Wall J.D."/>
            <person name="Arkin A.P."/>
            <person name="Dehal P."/>
            <person name="Chivian D."/>
            <person name="Giles B."/>
            <person name="Hazen T.C."/>
        </authorList>
    </citation>
    <scope>NUCLEOTIDE SEQUENCE [LARGE SCALE GENOMIC DNA]</scope>
    <source>
        <strain evidence="2">ATCC 14822 / DSM 2638 / NCIMB 8403 / VKM B-1763</strain>
    </source>
</reference>
<proteinExistence type="predicted"/>
<dbReference type="STRING" id="526222.Desal_3291"/>
<dbReference type="HOGENOM" id="CLU_2301264_0_0_7"/>
<evidence type="ECO:0000313" key="1">
    <source>
        <dbReference type="EMBL" id="ACS81342.1"/>
    </source>
</evidence>
<protein>
    <recommendedName>
        <fullName evidence="3">Competence protein ComFB</fullName>
    </recommendedName>
</protein>
<dbReference type="InterPro" id="IPR019657">
    <property type="entry name" value="ComFB"/>
</dbReference>
<evidence type="ECO:0008006" key="3">
    <source>
        <dbReference type="Google" id="ProtNLM"/>
    </source>
</evidence>
<gene>
    <name evidence="1" type="ordered locus">Desal_3291</name>
</gene>
<dbReference type="KEGG" id="dsa:Desal_3291"/>
<accession>C6BRV9</accession>
<dbReference type="EMBL" id="CP001649">
    <property type="protein sequence ID" value="ACS81342.1"/>
    <property type="molecule type" value="Genomic_DNA"/>
</dbReference>
<dbReference type="OrthoDB" id="5616024at2"/>
<dbReference type="Proteomes" id="UP000002601">
    <property type="component" value="Chromosome"/>
</dbReference>